<organism evidence="5 6">
    <name type="scientific">Candidatus Methanoperedens nitratireducens</name>
    <dbReference type="NCBI Taxonomy" id="1392998"/>
    <lineage>
        <taxon>Archaea</taxon>
        <taxon>Methanobacteriati</taxon>
        <taxon>Methanobacteriota</taxon>
        <taxon>Stenosarchaea group</taxon>
        <taxon>Methanomicrobia</taxon>
        <taxon>Methanosarcinales</taxon>
        <taxon>ANME-2 cluster</taxon>
        <taxon>Candidatus Methanoperedentaceae</taxon>
        <taxon>Candidatus Methanoperedens</taxon>
    </lineage>
</organism>
<comment type="function">
    <text evidence="4">Involved in the maturation of [NiFe] hydrogenases. Required for nickel insertion into the metal center of the hydrogenase.</text>
</comment>
<feature type="binding site" evidence="4">
    <location>
        <position position="100"/>
    </location>
    <ligand>
        <name>Zn(2+)</name>
        <dbReference type="ChEBI" id="CHEBI:29105"/>
    </ligand>
</feature>
<dbReference type="PIRSF" id="PIRSF004761">
    <property type="entry name" value="Hydrgn_mat_HypA"/>
    <property type="match status" value="1"/>
</dbReference>
<keyword evidence="2 4" id="KW-0479">Metal-binding</keyword>
<feature type="binding site" evidence="4">
    <location>
        <position position="2"/>
    </location>
    <ligand>
        <name>Ni(2+)</name>
        <dbReference type="ChEBI" id="CHEBI:49786"/>
    </ligand>
</feature>
<dbReference type="GO" id="GO:0008270">
    <property type="term" value="F:zinc ion binding"/>
    <property type="evidence" value="ECO:0007669"/>
    <property type="project" value="UniProtKB-UniRule"/>
</dbReference>
<protein>
    <recommendedName>
        <fullName evidence="4">Hydrogenase maturation factor HypA</fullName>
    </recommendedName>
</protein>
<dbReference type="Pfam" id="PF01155">
    <property type="entry name" value="HypA"/>
    <property type="match status" value="1"/>
</dbReference>
<dbReference type="HAMAP" id="MF_00213">
    <property type="entry name" value="HypA_HybF"/>
    <property type="match status" value="1"/>
</dbReference>
<dbReference type="AlphaFoldDB" id="A0A0P7ZHT0"/>
<evidence type="ECO:0000256" key="4">
    <source>
        <dbReference type="HAMAP-Rule" id="MF_00213"/>
    </source>
</evidence>
<dbReference type="GO" id="GO:0016151">
    <property type="term" value="F:nickel cation binding"/>
    <property type="evidence" value="ECO:0007669"/>
    <property type="project" value="UniProtKB-UniRule"/>
</dbReference>
<comment type="caution">
    <text evidence="5">The sequence shown here is derived from an EMBL/GenBank/DDBJ whole genome shotgun (WGS) entry which is preliminary data.</text>
</comment>
<name>A0A0P7ZHT0_9EURY</name>
<reference evidence="5 6" key="1">
    <citation type="submission" date="2015-09" db="EMBL/GenBank/DDBJ databases">
        <title>A metagenomics-based metabolic model of nitrate-dependent anaerobic oxidation of methane by Methanoperedens-like archaea.</title>
        <authorList>
            <person name="Arshad A."/>
            <person name="Speth D.R."/>
            <person name="De Graaf R.M."/>
            <person name="Op Den Camp H.J."/>
            <person name="Jetten M.S."/>
            <person name="Welte C.U."/>
        </authorList>
    </citation>
    <scope>NUCLEOTIDE SEQUENCE [LARGE SCALE GENOMIC DNA]</scope>
</reference>
<proteinExistence type="inferred from homology"/>
<dbReference type="Proteomes" id="UP000050360">
    <property type="component" value="Unassembled WGS sequence"/>
</dbReference>
<evidence type="ECO:0000256" key="2">
    <source>
        <dbReference type="ARBA" id="ARBA00022723"/>
    </source>
</evidence>
<evidence type="ECO:0000256" key="3">
    <source>
        <dbReference type="ARBA" id="ARBA00022833"/>
    </source>
</evidence>
<evidence type="ECO:0000313" key="6">
    <source>
        <dbReference type="Proteomes" id="UP000050360"/>
    </source>
</evidence>
<dbReference type="GO" id="GO:0051604">
    <property type="term" value="P:protein maturation"/>
    <property type="evidence" value="ECO:0007669"/>
    <property type="project" value="InterPro"/>
</dbReference>
<dbReference type="NCBIfam" id="TIGR00100">
    <property type="entry name" value="hypA"/>
    <property type="match status" value="1"/>
</dbReference>
<sequence length="121" mass="13402">MHEISIAGAIIESVLDAARKNNAIRVKEVFLEIGELTALNPDQLKFIFETITAGTIAQGATYNIQVIKPVINCTKCSYNGPIEFFEKLHFFLPTIKCPRCGETDVEIVGGRECCVRKINIS</sequence>
<feature type="binding site" evidence="4">
    <location>
        <position position="73"/>
    </location>
    <ligand>
        <name>Zn(2+)</name>
        <dbReference type="ChEBI" id="CHEBI:29105"/>
    </ligand>
</feature>
<evidence type="ECO:0000256" key="1">
    <source>
        <dbReference type="ARBA" id="ARBA00022596"/>
    </source>
</evidence>
<feature type="binding site" evidence="4">
    <location>
        <position position="97"/>
    </location>
    <ligand>
        <name>Zn(2+)</name>
        <dbReference type="ChEBI" id="CHEBI:29105"/>
    </ligand>
</feature>
<dbReference type="InterPro" id="IPR000688">
    <property type="entry name" value="HypA/HybF"/>
</dbReference>
<dbReference type="EMBL" id="LKCM01000161">
    <property type="protein sequence ID" value="KPQ43297.1"/>
    <property type="molecule type" value="Genomic_DNA"/>
</dbReference>
<keyword evidence="3 4" id="KW-0862">Zinc</keyword>
<dbReference type="Gene3D" id="3.30.2320.80">
    <property type="match status" value="1"/>
</dbReference>
<comment type="similarity">
    <text evidence="4">Belongs to the HypA/HybF family.</text>
</comment>
<dbReference type="PANTHER" id="PTHR34535:SF3">
    <property type="entry name" value="HYDROGENASE MATURATION FACTOR HYPA"/>
    <property type="match status" value="1"/>
</dbReference>
<evidence type="ECO:0000313" key="5">
    <source>
        <dbReference type="EMBL" id="KPQ43297.1"/>
    </source>
</evidence>
<feature type="binding site" evidence="4">
    <location>
        <position position="76"/>
    </location>
    <ligand>
        <name>Zn(2+)</name>
        <dbReference type="ChEBI" id="CHEBI:29105"/>
    </ligand>
</feature>
<keyword evidence="1 4" id="KW-0533">Nickel</keyword>
<gene>
    <name evidence="4 5" type="primary">hypA</name>
    <name evidence="5" type="ORF">MPEBLZ_02140</name>
</gene>
<dbReference type="PANTHER" id="PTHR34535">
    <property type="entry name" value="HYDROGENASE MATURATION FACTOR HYPA"/>
    <property type="match status" value="1"/>
</dbReference>
<accession>A0A0P7ZHT0</accession>